<dbReference type="InterPro" id="IPR041581">
    <property type="entry name" value="Glyoxalase_6"/>
</dbReference>
<keyword evidence="1" id="KW-0808">Transferase</keyword>
<evidence type="ECO:0000259" key="3">
    <source>
        <dbReference type="PROSITE" id="PS51186"/>
    </source>
</evidence>
<dbReference type="RefSeq" id="WP_175122485.1">
    <property type="nucleotide sequence ID" value="NZ_CADIJM010000002.1"/>
</dbReference>
<dbReference type="SUPFAM" id="SSF54593">
    <property type="entry name" value="Glyoxalase/Bleomycin resistance protein/Dihydroxybiphenyl dioxygenase"/>
    <property type="match status" value="1"/>
</dbReference>
<evidence type="ECO:0008006" key="7">
    <source>
        <dbReference type="Google" id="ProtNLM"/>
    </source>
</evidence>
<dbReference type="InterPro" id="IPR037523">
    <property type="entry name" value="VOC_core"/>
</dbReference>
<protein>
    <recommendedName>
        <fullName evidence="7">VOC domain-containing protein</fullName>
    </recommendedName>
</protein>
<dbReference type="AlphaFoldDB" id="A0A6S6ZHT5"/>
<evidence type="ECO:0000256" key="1">
    <source>
        <dbReference type="ARBA" id="ARBA00022679"/>
    </source>
</evidence>
<keyword evidence="6" id="KW-1185">Reference proteome</keyword>
<feature type="domain" description="VOC" evidence="4">
    <location>
        <begin position="1"/>
        <end position="134"/>
    </location>
</feature>
<dbReference type="Gene3D" id="3.10.180.10">
    <property type="entry name" value="2,3-Dihydroxybiphenyl 1,2-Dioxygenase, domain 1"/>
    <property type="match status" value="1"/>
</dbReference>
<evidence type="ECO:0000313" key="5">
    <source>
        <dbReference type="EMBL" id="CAB3679409.1"/>
    </source>
</evidence>
<dbReference type="Gene3D" id="3.40.630.30">
    <property type="match status" value="1"/>
</dbReference>
<evidence type="ECO:0000313" key="6">
    <source>
        <dbReference type="Proteomes" id="UP000494214"/>
    </source>
</evidence>
<dbReference type="InterPro" id="IPR029068">
    <property type="entry name" value="Glyas_Bleomycin-R_OHBP_Dase"/>
</dbReference>
<dbReference type="PROSITE" id="PS51819">
    <property type="entry name" value="VOC"/>
    <property type="match status" value="1"/>
</dbReference>
<dbReference type="EMBL" id="CADIJM010000002">
    <property type="protein sequence ID" value="CAB3679409.1"/>
    <property type="molecule type" value="Genomic_DNA"/>
</dbReference>
<organism evidence="5 6">
    <name type="scientific">Achromobacter animicus</name>
    <dbReference type="NCBI Taxonomy" id="1389935"/>
    <lineage>
        <taxon>Bacteria</taxon>
        <taxon>Pseudomonadati</taxon>
        <taxon>Pseudomonadota</taxon>
        <taxon>Betaproteobacteria</taxon>
        <taxon>Burkholderiales</taxon>
        <taxon>Alcaligenaceae</taxon>
        <taxon>Achromobacter</taxon>
    </lineage>
</organism>
<evidence type="ECO:0000259" key="4">
    <source>
        <dbReference type="PROSITE" id="PS51819"/>
    </source>
</evidence>
<dbReference type="InterPro" id="IPR050832">
    <property type="entry name" value="Bact_Acetyltransf"/>
</dbReference>
<feature type="domain" description="N-acetyltransferase" evidence="3">
    <location>
        <begin position="147"/>
        <end position="289"/>
    </location>
</feature>
<dbReference type="Pfam" id="PF13508">
    <property type="entry name" value="Acetyltransf_7"/>
    <property type="match status" value="1"/>
</dbReference>
<proteinExistence type="predicted"/>
<dbReference type="CDD" id="cd04301">
    <property type="entry name" value="NAT_SF"/>
    <property type="match status" value="1"/>
</dbReference>
<dbReference type="Pfam" id="PF18029">
    <property type="entry name" value="Glyoxalase_6"/>
    <property type="match status" value="1"/>
</dbReference>
<dbReference type="GO" id="GO:0016747">
    <property type="term" value="F:acyltransferase activity, transferring groups other than amino-acyl groups"/>
    <property type="evidence" value="ECO:0007669"/>
    <property type="project" value="InterPro"/>
</dbReference>
<keyword evidence="2" id="KW-0012">Acyltransferase</keyword>
<dbReference type="PROSITE" id="PS51186">
    <property type="entry name" value="GNAT"/>
    <property type="match status" value="1"/>
</dbReference>
<dbReference type="InterPro" id="IPR000182">
    <property type="entry name" value="GNAT_dom"/>
</dbReference>
<name>A0A6S6ZHT5_9BURK</name>
<reference evidence="5 6" key="1">
    <citation type="submission" date="2020-04" db="EMBL/GenBank/DDBJ databases">
        <authorList>
            <person name="De Canck E."/>
        </authorList>
    </citation>
    <scope>NUCLEOTIDE SEQUENCE [LARGE SCALE GENOMIC DNA]</scope>
    <source>
        <strain evidence="5 6">LMG 26690</strain>
    </source>
</reference>
<dbReference type="SUPFAM" id="SSF55729">
    <property type="entry name" value="Acyl-CoA N-acyltransferases (Nat)"/>
    <property type="match status" value="1"/>
</dbReference>
<gene>
    <name evidence="5" type="ORF">LMG26690_01509</name>
</gene>
<dbReference type="InterPro" id="IPR016181">
    <property type="entry name" value="Acyl_CoA_acyltransferase"/>
</dbReference>
<evidence type="ECO:0000256" key="2">
    <source>
        <dbReference type="ARBA" id="ARBA00023315"/>
    </source>
</evidence>
<dbReference type="Proteomes" id="UP000494214">
    <property type="component" value="Unassembled WGS sequence"/>
</dbReference>
<sequence length="299" mass="32906">MRILVNIDVPDLEHAIGFYLSAFGLTLNRRLGSTGAELLGADAPIYLLEKAAGTAAGVPAAGGPAAGGAVRQRRDYARHWTPVHLDVVVDDVDQAVARAVAAGARLEDPPITHDWGRIAHLADPYGHGICILQFLGRGYDELAPASLRFTPAAEADFEALLALRIEAMRDSLERLGRFDPDRARERLRGTFRPECTWHIEEDGKRIGFYCLRPEGEGLRLDHLYVHPSAQGRGVGGQVLRRILRDADRRGVGVTLSALRGSDSNRFYRRHGFVQTGEGEWDIDYRRDCPSDNSRPAQPG</sequence>
<dbReference type="PANTHER" id="PTHR43877">
    <property type="entry name" value="AMINOALKYLPHOSPHONATE N-ACETYLTRANSFERASE-RELATED-RELATED"/>
    <property type="match status" value="1"/>
</dbReference>
<accession>A0A6S6ZHT5</accession>